<evidence type="ECO:0000313" key="3">
    <source>
        <dbReference type="Proteomes" id="UP000806077"/>
    </source>
</evidence>
<evidence type="ECO:0000259" key="1">
    <source>
        <dbReference type="Pfam" id="PF00534"/>
    </source>
</evidence>
<dbReference type="AlphaFoldDB" id="A0AAP1RET8"/>
<keyword evidence="3" id="KW-1185">Reference proteome</keyword>
<dbReference type="GO" id="GO:0016757">
    <property type="term" value="F:glycosyltransferase activity"/>
    <property type="evidence" value="ECO:0007669"/>
    <property type="project" value="InterPro"/>
</dbReference>
<dbReference type="EMBL" id="WXXV01000006">
    <property type="protein sequence ID" value="MBE7694981.1"/>
    <property type="molecule type" value="Genomic_DNA"/>
</dbReference>
<name>A0AAP1RET8_9FLAO</name>
<organism evidence="2 3">
    <name type="scientific">Tenacibaculum finnmarkense genomovar finnmarkense</name>
    <dbReference type="NCBI Taxonomy" id="1458503"/>
    <lineage>
        <taxon>Bacteria</taxon>
        <taxon>Pseudomonadati</taxon>
        <taxon>Bacteroidota</taxon>
        <taxon>Flavobacteriia</taxon>
        <taxon>Flavobacteriales</taxon>
        <taxon>Flavobacteriaceae</taxon>
        <taxon>Tenacibaculum</taxon>
        <taxon>Tenacibaculum finnmarkense</taxon>
    </lineage>
</organism>
<evidence type="ECO:0000313" key="2">
    <source>
        <dbReference type="EMBL" id="MBE7694981.1"/>
    </source>
</evidence>
<dbReference type="Proteomes" id="UP000806077">
    <property type="component" value="Unassembled WGS sequence"/>
</dbReference>
<dbReference type="Pfam" id="PF00534">
    <property type="entry name" value="Glycos_transf_1"/>
    <property type="match status" value="1"/>
</dbReference>
<dbReference type="PANTHER" id="PTHR12526">
    <property type="entry name" value="GLYCOSYLTRANSFERASE"/>
    <property type="match status" value="1"/>
</dbReference>
<dbReference type="RefSeq" id="WP_101916168.1">
    <property type="nucleotide sequence ID" value="NZ_JAFMUT010000007.1"/>
</dbReference>
<dbReference type="PANTHER" id="PTHR12526:SF630">
    <property type="entry name" value="GLYCOSYLTRANSFERASE"/>
    <property type="match status" value="1"/>
</dbReference>
<gene>
    <name evidence="2" type="ORF">F7645_06035</name>
</gene>
<feature type="domain" description="Glycosyl transferase family 1" evidence="1">
    <location>
        <begin position="183"/>
        <end position="348"/>
    </location>
</feature>
<protein>
    <submittedName>
        <fullName evidence="2">Glycosyltransferase</fullName>
    </submittedName>
</protein>
<sequence>MVKSKPKILLCAPHGGAVGGIAKWTGHILTYYEMKKDISVELSLFNMKRKNPIYANTSKLKRIHSGLKEYYNLIRSYKNKIVVDKIDVVHITSSASFGLFRDLLMLKYAKKSNVKSIIHFRFGRIPELFEKNNWEKRLIDKVIKKADKVIVIDKLSHEILLNYGYKNIALLPNPLAPIVDSIIKQNNTIKRIDRTLMFVGHIIETKGVFELVRVCKEIPNIQLKMIGAVSEETKERLIKLGGINHQKWLNFVGELDFTNVIKEMLSAGVFVLPTYTEGFPNVIIESMACACPIVASSVGAIPEMLDLKGNKDYGICIEAKNEKQLKEAIEKMINNRDFAIQSGNNAQRRVNELYTMKIVCQELESIWKSMV</sequence>
<dbReference type="SUPFAM" id="SSF53756">
    <property type="entry name" value="UDP-Glycosyltransferase/glycogen phosphorylase"/>
    <property type="match status" value="1"/>
</dbReference>
<accession>A0AAP1RET8</accession>
<dbReference type="CDD" id="cd03801">
    <property type="entry name" value="GT4_PimA-like"/>
    <property type="match status" value="1"/>
</dbReference>
<comment type="caution">
    <text evidence="2">The sequence shown here is derived from an EMBL/GenBank/DDBJ whole genome shotgun (WGS) entry which is preliminary data.</text>
</comment>
<proteinExistence type="predicted"/>
<dbReference type="Gene3D" id="3.40.50.2000">
    <property type="entry name" value="Glycogen Phosphorylase B"/>
    <property type="match status" value="2"/>
</dbReference>
<reference evidence="2 3" key="1">
    <citation type="journal article" date="2020" name="Int. J. Syst. Evol. Microbiol.">
        <title>Tenacibaculum piscium sp. nov., isolated from skin ulcers of sea-farmed fish, and description of Tenacibaculum finnmarkense sp. nov. with subdivision into genomovars finnmarkense and ulcerans.</title>
        <authorList>
            <person name="Olsen A.B."/>
            <person name="Spilsberg B."/>
            <person name="Nilsen H.K."/>
            <person name="Lagesen K."/>
            <person name="Gulla S."/>
            <person name="Avendano-Herrera R."/>
            <person name="Irgang R."/>
            <person name="Duchaud E."/>
            <person name="Colquhoun D.J."/>
        </authorList>
    </citation>
    <scope>NUCLEOTIDE SEQUENCE [LARGE SCALE GENOMIC DNA]</scope>
    <source>
        <strain evidence="2 3">TNO037</strain>
    </source>
</reference>
<dbReference type="InterPro" id="IPR001296">
    <property type="entry name" value="Glyco_trans_1"/>
</dbReference>